<dbReference type="AlphaFoldDB" id="A0A9W7FSQ7"/>
<dbReference type="PANTHER" id="PTHR43780:SF2">
    <property type="entry name" value="1-AMINOCYCLOPROPANE-1-CARBOXYLATE DEAMINASE-RELATED"/>
    <property type="match status" value="1"/>
</dbReference>
<evidence type="ECO:0000256" key="1">
    <source>
        <dbReference type="ARBA" id="ARBA00001933"/>
    </source>
</evidence>
<evidence type="ECO:0000313" key="6">
    <source>
        <dbReference type="Proteomes" id="UP001165122"/>
    </source>
</evidence>
<dbReference type="GO" id="GO:0019148">
    <property type="term" value="F:D-cysteine desulfhydrase activity"/>
    <property type="evidence" value="ECO:0007669"/>
    <property type="project" value="TreeGrafter"/>
</dbReference>
<dbReference type="Gene3D" id="3.40.50.1100">
    <property type="match status" value="2"/>
</dbReference>
<evidence type="ECO:0000313" key="5">
    <source>
        <dbReference type="EMBL" id="GMI18367.1"/>
    </source>
</evidence>
<dbReference type="PANTHER" id="PTHR43780">
    <property type="entry name" value="1-AMINOCYCLOPROPANE-1-CARBOXYLATE DEAMINASE-RELATED"/>
    <property type="match status" value="1"/>
</dbReference>
<comment type="similarity">
    <text evidence="2">Belongs to the ACC deaminase/D-cysteine desulfhydrase family.</text>
</comment>
<dbReference type="Proteomes" id="UP001165122">
    <property type="component" value="Unassembled WGS sequence"/>
</dbReference>
<sequence>MLLSLSPSLAFRPSLRHLTSSSKYCALTSIASLDESGVVNSWIDSSVITQSINEPNEVQDKKTGIAEFSDLIQNFSSSPVEKLIIRDSLLVYIKRDDLLRLRGPGISGNKARKMLSLITSSLQSNSNPNPNSSSPDTTPTPPINSLVSHGGHQSNAMLSLSACSNYLSIPFTYYCKKLPRWLKNNPSGNYLRSKSLGMQVIQLSNEEYNNKFSITPTNIPPFDPPTSKALWVPQGGASNLAVQGCERLAGEIYDFYVSHFREGSGVGVVIPCGTGCTALLVHREINRLMENYTGTGTLKVIGVGVCGGRKGITAQMKLLSKETGHEGESLPEIIDCKIPFAKPVQNVVDVFQEMKEYGVFLDLIYGAPAWVSIFREKKKPDGLLKDLQIFYVHTGGLEGVSSQLTRYKHAELVDSDVVQ</sequence>
<keyword evidence="3" id="KW-0663">Pyridoxal phosphate</keyword>
<name>A0A9W7FSQ7_9STRA</name>
<feature type="compositionally biased region" description="Low complexity" evidence="4">
    <location>
        <begin position="121"/>
        <end position="137"/>
    </location>
</feature>
<comment type="caution">
    <text evidence="5">The sequence shown here is derived from an EMBL/GenBank/DDBJ whole genome shotgun (WGS) entry which is preliminary data.</text>
</comment>
<organism evidence="5 6">
    <name type="scientific">Triparma laevis f. longispina</name>
    <dbReference type="NCBI Taxonomy" id="1714387"/>
    <lineage>
        <taxon>Eukaryota</taxon>
        <taxon>Sar</taxon>
        <taxon>Stramenopiles</taxon>
        <taxon>Ochrophyta</taxon>
        <taxon>Bolidophyceae</taxon>
        <taxon>Parmales</taxon>
        <taxon>Triparmaceae</taxon>
        <taxon>Triparma</taxon>
    </lineage>
</organism>
<protein>
    <recommendedName>
        <fullName evidence="7">Tryptophan synthase beta chain-like PALP domain-containing protein</fullName>
    </recommendedName>
</protein>
<evidence type="ECO:0008006" key="7">
    <source>
        <dbReference type="Google" id="ProtNLM"/>
    </source>
</evidence>
<reference evidence="6" key="1">
    <citation type="journal article" date="2023" name="Commun. Biol.">
        <title>Genome analysis of Parmales, the sister group of diatoms, reveals the evolutionary specialization of diatoms from phago-mixotrophs to photoautotrophs.</title>
        <authorList>
            <person name="Ban H."/>
            <person name="Sato S."/>
            <person name="Yoshikawa S."/>
            <person name="Yamada K."/>
            <person name="Nakamura Y."/>
            <person name="Ichinomiya M."/>
            <person name="Sato N."/>
            <person name="Blanc-Mathieu R."/>
            <person name="Endo H."/>
            <person name="Kuwata A."/>
            <person name="Ogata H."/>
        </authorList>
    </citation>
    <scope>NUCLEOTIDE SEQUENCE [LARGE SCALE GENOMIC DNA]</scope>
    <source>
        <strain evidence="6">NIES 3700</strain>
    </source>
</reference>
<proteinExistence type="inferred from homology"/>
<keyword evidence="6" id="KW-1185">Reference proteome</keyword>
<dbReference type="OrthoDB" id="65643at2759"/>
<accession>A0A9W7FSQ7</accession>
<evidence type="ECO:0000256" key="2">
    <source>
        <dbReference type="ARBA" id="ARBA00008639"/>
    </source>
</evidence>
<evidence type="ECO:0000256" key="3">
    <source>
        <dbReference type="ARBA" id="ARBA00022898"/>
    </source>
</evidence>
<dbReference type="SUPFAM" id="SSF53686">
    <property type="entry name" value="Tryptophan synthase beta subunit-like PLP-dependent enzymes"/>
    <property type="match status" value="1"/>
</dbReference>
<dbReference type="InterPro" id="IPR027278">
    <property type="entry name" value="ACCD_DCysDesulf"/>
</dbReference>
<gene>
    <name evidence="5" type="ORF">TrLO_g7910</name>
</gene>
<dbReference type="InterPro" id="IPR036052">
    <property type="entry name" value="TrpB-like_PALP_sf"/>
</dbReference>
<evidence type="ECO:0000256" key="4">
    <source>
        <dbReference type="SAM" id="MobiDB-lite"/>
    </source>
</evidence>
<feature type="region of interest" description="Disordered" evidence="4">
    <location>
        <begin position="121"/>
        <end position="149"/>
    </location>
</feature>
<comment type="cofactor">
    <cofactor evidence="1">
        <name>pyridoxal 5'-phosphate</name>
        <dbReference type="ChEBI" id="CHEBI:597326"/>
    </cofactor>
</comment>
<dbReference type="EMBL" id="BRXW01000331">
    <property type="protein sequence ID" value="GMI18367.1"/>
    <property type="molecule type" value="Genomic_DNA"/>
</dbReference>